<gene>
    <name evidence="7" type="ORF">Q9L42_019210</name>
</gene>
<organism evidence="7 8">
    <name type="scientific">Methylomarinum roseum</name>
    <dbReference type="NCBI Taxonomy" id="3067653"/>
    <lineage>
        <taxon>Bacteria</taxon>
        <taxon>Pseudomonadati</taxon>
        <taxon>Pseudomonadota</taxon>
        <taxon>Gammaproteobacteria</taxon>
        <taxon>Methylococcales</taxon>
        <taxon>Methylococcaceae</taxon>
        <taxon>Methylomarinum</taxon>
    </lineage>
</organism>
<feature type="region of interest" description="Disordered" evidence="6">
    <location>
        <begin position="1"/>
        <end position="28"/>
    </location>
</feature>
<dbReference type="AlphaFoldDB" id="A0AAU7NV21"/>
<evidence type="ECO:0000256" key="6">
    <source>
        <dbReference type="SAM" id="MobiDB-lite"/>
    </source>
</evidence>
<dbReference type="KEGG" id="mech:Q9L42_019210"/>
<evidence type="ECO:0000256" key="5">
    <source>
        <dbReference type="RuleBase" id="RU361279"/>
    </source>
</evidence>
<dbReference type="NCBIfam" id="TIGR02727">
    <property type="entry name" value="MTHFS_bact"/>
    <property type="match status" value="1"/>
</dbReference>
<dbReference type="EC" id="6.3.3.2" evidence="5"/>
<feature type="binding site" evidence="4">
    <location>
        <begin position="13"/>
        <end position="17"/>
    </location>
    <ligand>
        <name>ATP</name>
        <dbReference type="ChEBI" id="CHEBI:30616"/>
    </ligand>
</feature>
<sequence length="206" mass="23404">MSESEEGDKSVLKQQQRRQADAARQAQSEKDELSRKICEQFVALPEYQWAGTVMWYLHCRSEVRTVDTLLTQLDSDKCCVIPYCTVDEQGRNKLGLWRLEDLNELVTGTWGILEPPQERWLEPAKRVDVEELDLIMAPGVAFDCNGGRLGHGAGYYDRLLENVREDAVVAGVCYQAQLLESVAMDSHDVYMDKVITETAVYRGKGR</sequence>
<evidence type="ECO:0000313" key="8">
    <source>
        <dbReference type="Proteomes" id="UP001225378"/>
    </source>
</evidence>
<dbReference type="GO" id="GO:0046872">
    <property type="term" value="F:metal ion binding"/>
    <property type="evidence" value="ECO:0007669"/>
    <property type="project" value="UniProtKB-KW"/>
</dbReference>
<keyword evidence="5" id="KW-0460">Magnesium</keyword>
<feature type="binding site" evidence="4">
    <location>
        <begin position="148"/>
        <end position="156"/>
    </location>
    <ligand>
        <name>ATP</name>
        <dbReference type="ChEBI" id="CHEBI:30616"/>
    </ligand>
</feature>
<evidence type="ECO:0000256" key="2">
    <source>
        <dbReference type="ARBA" id="ARBA00022741"/>
    </source>
</evidence>
<dbReference type="Gene3D" id="3.40.50.10420">
    <property type="entry name" value="NagB/RpiA/CoA transferase-like"/>
    <property type="match status" value="1"/>
</dbReference>
<dbReference type="PANTHER" id="PTHR23407:SF1">
    <property type="entry name" value="5-FORMYLTETRAHYDROFOLATE CYCLO-LIGASE"/>
    <property type="match status" value="1"/>
</dbReference>
<keyword evidence="2 4" id="KW-0547">Nucleotide-binding</keyword>
<keyword evidence="8" id="KW-1185">Reference proteome</keyword>
<dbReference type="GO" id="GO:0035999">
    <property type="term" value="P:tetrahydrofolate interconversion"/>
    <property type="evidence" value="ECO:0007669"/>
    <property type="project" value="TreeGrafter"/>
</dbReference>
<keyword evidence="3 4" id="KW-0067">ATP-binding</keyword>
<protein>
    <recommendedName>
        <fullName evidence="5">5-formyltetrahydrofolate cyclo-ligase</fullName>
        <ecNumber evidence="5">6.3.3.2</ecNumber>
    </recommendedName>
</protein>
<dbReference type="Pfam" id="PF01812">
    <property type="entry name" value="5-FTHF_cyc-lig"/>
    <property type="match status" value="1"/>
</dbReference>
<comment type="similarity">
    <text evidence="1 5">Belongs to the 5-formyltetrahydrofolate cyclo-ligase family.</text>
</comment>
<dbReference type="GO" id="GO:0005524">
    <property type="term" value="F:ATP binding"/>
    <property type="evidence" value="ECO:0007669"/>
    <property type="project" value="UniProtKB-KW"/>
</dbReference>
<dbReference type="GO" id="GO:0009396">
    <property type="term" value="P:folic acid-containing compound biosynthetic process"/>
    <property type="evidence" value="ECO:0007669"/>
    <property type="project" value="TreeGrafter"/>
</dbReference>
<dbReference type="Proteomes" id="UP001225378">
    <property type="component" value="Chromosome"/>
</dbReference>
<keyword evidence="5" id="KW-0479">Metal-binding</keyword>
<keyword evidence="7" id="KW-0436">Ligase</keyword>
<dbReference type="InterPro" id="IPR024185">
    <property type="entry name" value="FTHF_cligase-like_sf"/>
</dbReference>
<proteinExistence type="inferred from homology"/>
<evidence type="ECO:0000256" key="3">
    <source>
        <dbReference type="ARBA" id="ARBA00022840"/>
    </source>
</evidence>
<evidence type="ECO:0000313" key="7">
    <source>
        <dbReference type="EMBL" id="XBS20451.1"/>
    </source>
</evidence>
<name>A0AAU7NV21_9GAMM</name>
<dbReference type="RefSeq" id="WP_349431636.1">
    <property type="nucleotide sequence ID" value="NZ_CP157743.1"/>
</dbReference>
<reference evidence="7 8" key="1">
    <citation type="journal article" date="2024" name="Microbiology">
        <title>Methylomarinum rosea sp. nov., a novel halophilic methanotrophic bacterium from the hypersaline Lake Elton.</title>
        <authorList>
            <person name="Suleimanov R.Z."/>
            <person name="Oshkin I.Y."/>
            <person name="Danilova O.V."/>
            <person name="Suzina N.E."/>
            <person name="Dedysh S.N."/>
        </authorList>
    </citation>
    <scope>NUCLEOTIDE SEQUENCE [LARGE SCALE GENOMIC DNA]</scope>
    <source>
        <strain evidence="7 8">Ch1-1</strain>
    </source>
</reference>
<dbReference type="PIRSF" id="PIRSF006806">
    <property type="entry name" value="FTHF_cligase"/>
    <property type="match status" value="1"/>
</dbReference>
<dbReference type="EMBL" id="CP157743">
    <property type="protein sequence ID" value="XBS20451.1"/>
    <property type="molecule type" value="Genomic_DNA"/>
</dbReference>
<comment type="cofactor">
    <cofactor evidence="5">
        <name>Mg(2+)</name>
        <dbReference type="ChEBI" id="CHEBI:18420"/>
    </cofactor>
</comment>
<comment type="catalytic activity">
    <reaction evidence="5">
        <text>(6S)-5-formyl-5,6,7,8-tetrahydrofolate + ATP = (6R)-5,10-methenyltetrahydrofolate + ADP + phosphate</text>
        <dbReference type="Rhea" id="RHEA:10488"/>
        <dbReference type="ChEBI" id="CHEBI:30616"/>
        <dbReference type="ChEBI" id="CHEBI:43474"/>
        <dbReference type="ChEBI" id="CHEBI:57455"/>
        <dbReference type="ChEBI" id="CHEBI:57457"/>
        <dbReference type="ChEBI" id="CHEBI:456216"/>
        <dbReference type="EC" id="6.3.3.2"/>
    </reaction>
</comment>
<dbReference type="PANTHER" id="PTHR23407">
    <property type="entry name" value="ATPASE INHIBITOR/5-FORMYLTETRAHYDROFOLATE CYCLO-LIGASE"/>
    <property type="match status" value="1"/>
</dbReference>
<evidence type="ECO:0000256" key="1">
    <source>
        <dbReference type="ARBA" id="ARBA00010638"/>
    </source>
</evidence>
<evidence type="ECO:0000256" key="4">
    <source>
        <dbReference type="PIRSR" id="PIRSR006806-1"/>
    </source>
</evidence>
<accession>A0AAU7NV21</accession>
<dbReference type="SUPFAM" id="SSF100950">
    <property type="entry name" value="NagB/RpiA/CoA transferase-like"/>
    <property type="match status" value="1"/>
</dbReference>
<feature type="binding site" evidence="4">
    <location>
        <position position="57"/>
    </location>
    <ligand>
        <name>substrate</name>
    </ligand>
</feature>
<dbReference type="GO" id="GO:0030272">
    <property type="term" value="F:5-formyltetrahydrofolate cyclo-ligase activity"/>
    <property type="evidence" value="ECO:0007669"/>
    <property type="project" value="UniProtKB-EC"/>
</dbReference>
<feature type="binding site" evidence="4">
    <location>
        <position position="62"/>
    </location>
    <ligand>
        <name>substrate</name>
    </ligand>
</feature>
<dbReference type="InterPro" id="IPR002698">
    <property type="entry name" value="FTHF_cligase"/>
</dbReference>
<dbReference type="InterPro" id="IPR037171">
    <property type="entry name" value="NagB/RpiA_transferase-like"/>
</dbReference>